<evidence type="ECO:0000256" key="2">
    <source>
        <dbReference type="ARBA" id="ARBA00022737"/>
    </source>
</evidence>
<reference evidence="8 10" key="1">
    <citation type="submission" date="2014-11" db="EMBL/GenBank/DDBJ databases">
        <title>Genetic blueprint of the zoonotic pathogen Toxocara canis.</title>
        <authorList>
            <person name="Zhu X.-Q."/>
            <person name="Korhonen P.K."/>
            <person name="Cai H."/>
            <person name="Young N.D."/>
            <person name="Nejsum P."/>
            <person name="von Samson-Himmelstjerna G."/>
            <person name="Boag P.R."/>
            <person name="Tan P."/>
            <person name="Li Q."/>
            <person name="Min J."/>
            <person name="Yang Y."/>
            <person name="Wang X."/>
            <person name="Fang X."/>
            <person name="Hall R.S."/>
            <person name="Hofmann A."/>
            <person name="Sternberg P.W."/>
            <person name="Jex A.R."/>
            <person name="Gasser R.B."/>
        </authorList>
    </citation>
    <scope>NUCLEOTIDE SEQUENCE [LARGE SCALE GENOMIC DNA]</scope>
    <source>
        <strain evidence="8">PN_DK_2014</strain>
    </source>
</reference>
<dbReference type="AlphaFoldDB" id="A0A0B2UWL0"/>
<dbReference type="Proteomes" id="UP000031036">
    <property type="component" value="Unassembled WGS sequence"/>
</dbReference>
<dbReference type="Gene3D" id="3.10.580.10">
    <property type="entry name" value="CBS-domain"/>
    <property type="match status" value="2"/>
</dbReference>
<dbReference type="SUPFAM" id="SSF54631">
    <property type="entry name" value="CBS-domain pair"/>
    <property type="match status" value="2"/>
</dbReference>
<evidence type="ECO:0000256" key="5">
    <source>
        <dbReference type="PROSITE-ProRule" id="PRU00703"/>
    </source>
</evidence>
<dbReference type="CDD" id="cd02205">
    <property type="entry name" value="CBS_pair_SF"/>
    <property type="match status" value="1"/>
</dbReference>
<dbReference type="GO" id="GO:0019901">
    <property type="term" value="F:protein kinase binding"/>
    <property type="evidence" value="ECO:0007669"/>
    <property type="project" value="TreeGrafter"/>
</dbReference>
<comment type="similarity">
    <text evidence="1">Belongs to the 5'-AMP-activated protein kinase gamma subunit family.</text>
</comment>
<dbReference type="OMA" id="YDLQPTH"/>
<evidence type="ECO:0000313" key="9">
    <source>
        <dbReference type="EMBL" id="VDM47343.1"/>
    </source>
</evidence>
<evidence type="ECO:0000313" key="10">
    <source>
        <dbReference type="Proteomes" id="UP000031036"/>
    </source>
</evidence>
<dbReference type="STRING" id="6265.A0A0B2UWL0"/>
<feature type="domain" description="CBS" evidence="7">
    <location>
        <begin position="318"/>
        <end position="376"/>
    </location>
</feature>
<organism evidence="8 10">
    <name type="scientific">Toxocara canis</name>
    <name type="common">Canine roundworm</name>
    <dbReference type="NCBI Taxonomy" id="6265"/>
    <lineage>
        <taxon>Eukaryota</taxon>
        <taxon>Metazoa</taxon>
        <taxon>Ecdysozoa</taxon>
        <taxon>Nematoda</taxon>
        <taxon>Chromadorea</taxon>
        <taxon>Rhabditida</taxon>
        <taxon>Spirurina</taxon>
        <taxon>Ascaridomorpha</taxon>
        <taxon>Ascaridoidea</taxon>
        <taxon>Toxocaridae</taxon>
        <taxon>Toxocara</taxon>
    </lineage>
</organism>
<gene>
    <name evidence="8" type="primary">Prkag1</name>
    <name evidence="8" type="ORF">Tcan_11751</name>
    <name evidence="9" type="ORF">TCNE_LOCUS16022</name>
</gene>
<sequence length="450" mass="50368">MLMIEIGELAEDALCRPESPMNVYYHDGSVDSAHSSGESSRKNSNPFGDFKDFVKRRRSGSRLANRYHQQPTMNCLSTDECIRKASVDSQFFDMEGSDDETPPARCQRRFSVPEKVLLNADYAILRPTKERRFEIVAAFDKHTDPYRQYMQSLMCYDLAPTHGAVVLIDGALEVHKALLALSQSGHNAAIIINSEACSTLGIITITDCLRVIAVAANDDSNIGERSVRQFLHEYNGRKRLVTAPANLSVWDAARLFCLNHVHRIPILQATEGLKEADILYLLSLRTVLQETVIKLIETTFSLAPHLKQRTLKEAAIGTWTNVITISHDALCSEVIDIFLDGKISSLPVLDDFGKMIGTINKQDVMKELTRHTHNYLSILDVPVKDVFRAQPYAFPGNTIFEAIGLLMASDRQCLFVVDPQSGEVLAAVAFIDLMDYILNWDDIHHKISTG</sequence>
<dbReference type="SMART" id="SM00116">
    <property type="entry name" value="CBS"/>
    <property type="match status" value="3"/>
</dbReference>
<reference evidence="9" key="2">
    <citation type="submission" date="2018-11" db="EMBL/GenBank/DDBJ databases">
        <authorList>
            <consortium name="Pathogen Informatics"/>
        </authorList>
    </citation>
    <scope>NUCLEOTIDE SEQUENCE [LARGE SCALE GENOMIC DNA]</scope>
</reference>
<comment type="subunit">
    <text evidence="4">AMPK is a heterotrimer of an alpha catalytic subunit (PRKAA1 or PRKAA2), a beta (PRKAB1 or PRKAB2) and a gamma non-catalytic subunits (PRKAG1, PRKAG2 or PRKAG3). Interacts with FNIP1 and FNIP2.</text>
</comment>
<evidence type="ECO:0000256" key="1">
    <source>
        <dbReference type="ARBA" id="ARBA00006750"/>
    </source>
</evidence>
<dbReference type="GO" id="GO:0016208">
    <property type="term" value="F:AMP binding"/>
    <property type="evidence" value="ECO:0007669"/>
    <property type="project" value="TreeGrafter"/>
</dbReference>
<evidence type="ECO:0000256" key="6">
    <source>
        <dbReference type="SAM" id="MobiDB-lite"/>
    </source>
</evidence>
<keyword evidence="10" id="KW-1185">Reference proteome</keyword>
<dbReference type="GO" id="GO:0016301">
    <property type="term" value="F:kinase activity"/>
    <property type="evidence" value="ECO:0007669"/>
    <property type="project" value="UniProtKB-KW"/>
</dbReference>
<dbReference type="Pfam" id="PF00571">
    <property type="entry name" value="CBS"/>
    <property type="match status" value="1"/>
</dbReference>
<proteinExistence type="inferred from homology"/>
<dbReference type="InterPro" id="IPR046342">
    <property type="entry name" value="CBS_dom_sf"/>
</dbReference>
<keyword evidence="3 5" id="KW-0129">CBS domain</keyword>
<dbReference type="GO" id="GO:0019887">
    <property type="term" value="F:protein kinase regulator activity"/>
    <property type="evidence" value="ECO:0007669"/>
    <property type="project" value="TreeGrafter"/>
</dbReference>
<name>A0A0B2UWL0_TOXCA</name>
<keyword evidence="8" id="KW-0808">Transferase</keyword>
<feature type="region of interest" description="Disordered" evidence="6">
    <location>
        <begin position="30"/>
        <end position="51"/>
    </location>
</feature>
<dbReference type="OrthoDB" id="449052at2759"/>
<dbReference type="PANTHER" id="PTHR13780">
    <property type="entry name" value="AMP-ACTIVATED PROTEIN KINASE, GAMMA REGULATORY SUBUNIT"/>
    <property type="match status" value="1"/>
</dbReference>
<keyword evidence="2" id="KW-0677">Repeat</keyword>
<dbReference type="InterPro" id="IPR000644">
    <property type="entry name" value="CBS_dom"/>
</dbReference>
<dbReference type="EMBL" id="JPKZ01003105">
    <property type="protein sequence ID" value="KHN73527.1"/>
    <property type="molecule type" value="Genomic_DNA"/>
</dbReference>
<evidence type="ECO:0000256" key="3">
    <source>
        <dbReference type="ARBA" id="ARBA00023122"/>
    </source>
</evidence>
<dbReference type="InterPro" id="IPR050511">
    <property type="entry name" value="AMPK_gamma/SDS23_families"/>
</dbReference>
<dbReference type="GO" id="GO:0005737">
    <property type="term" value="C:cytoplasm"/>
    <property type="evidence" value="ECO:0007669"/>
    <property type="project" value="TreeGrafter"/>
</dbReference>
<dbReference type="PROSITE" id="PS51371">
    <property type="entry name" value="CBS"/>
    <property type="match status" value="1"/>
</dbReference>
<evidence type="ECO:0000256" key="4">
    <source>
        <dbReference type="ARBA" id="ARBA00025878"/>
    </source>
</evidence>
<feature type="compositionally biased region" description="Polar residues" evidence="6">
    <location>
        <begin position="32"/>
        <end position="46"/>
    </location>
</feature>
<dbReference type="GO" id="GO:0005634">
    <property type="term" value="C:nucleus"/>
    <property type="evidence" value="ECO:0007669"/>
    <property type="project" value="TreeGrafter"/>
</dbReference>
<evidence type="ECO:0000313" key="8">
    <source>
        <dbReference type="EMBL" id="KHN73527.1"/>
    </source>
</evidence>
<dbReference type="PANTHER" id="PTHR13780:SF32">
    <property type="entry name" value="CBS DOMAIN-CONTAINING PROTEIN"/>
    <property type="match status" value="1"/>
</dbReference>
<dbReference type="EMBL" id="UYWY01023273">
    <property type="protein sequence ID" value="VDM47343.1"/>
    <property type="molecule type" value="Genomic_DNA"/>
</dbReference>
<protein>
    <submittedName>
        <fullName evidence="8">5'-AMP-activated protein kinase subunit gamma-1</fullName>
    </submittedName>
</protein>
<dbReference type="GO" id="GO:0031588">
    <property type="term" value="C:nucleotide-activated protein kinase complex"/>
    <property type="evidence" value="ECO:0007669"/>
    <property type="project" value="TreeGrafter"/>
</dbReference>
<accession>A0A0B2UWL0</accession>
<evidence type="ECO:0000259" key="7">
    <source>
        <dbReference type="PROSITE" id="PS51371"/>
    </source>
</evidence>
<keyword evidence="8" id="KW-0418">Kinase</keyword>